<keyword evidence="3" id="KW-1185">Reference proteome</keyword>
<dbReference type="InterPro" id="IPR005561">
    <property type="entry name" value="ANTAR"/>
</dbReference>
<gene>
    <name evidence="2" type="ORF">HUK65_10295</name>
</gene>
<name>A0A7Z0I0H1_9RHOB</name>
<comment type="caution">
    <text evidence="2">The sequence shown here is derived from an EMBL/GenBank/DDBJ whole genome shotgun (WGS) entry which is preliminary data.</text>
</comment>
<dbReference type="Pfam" id="PF21332">
    <property type="entry name" value="AmiR_N"/>
    <property type="match status" value="1"/>
</dbReference>
<evidence type="ECO:0000259" key="1">
    <source>
        <dbReference type="PROSITE" id="PS50921"/>
    </source>
</evidence>
<dbReference type="InterPro" id="IPR008327">
    <property type="entry name" value="Sig_transdc_resp-reg_antiterm"/>
</dbReference>
<feature type="domain" description="ANTAR" evidence="1">
    <location>
        <begin position="132"/>
        <end position="192"/>
    </location>
</feature>
<dbReference type="Pfam" id="PF03861">
    <property type="entry name" value="ANTAR"/>
    <property type="match status" value="1"/>
</dbReference>
<dbReference type="Proteomes" id="UP000529417">
    <property type="component" value="Unassembled WGS sequence"/>
</dbReference>
<dbReference type="PIRSF" id="PIRSF036382">
    <property type="entry name" value="RR_antiterm"/>
    <property type="match status" value="1"/>
</dbReference>
<evidence type="ECO:0000313" key="3">
    <source>
        <dbReference type="Proteomes" id="UP000529417"/>
    </source>
</evidence>
<accession>A0A7Z0I0H1</accession>
<protein>
    <submittedName>
        <fullName evidence="2">ANTAR domain-containing protein</fullName>
    </submittedName>
</protein>
<dbReference type="InterPro" id="IPR049021">
    <property type="entry name" value="AmiR_N"/>
</dbReference>
<dbReference type="Gene3D" id="3.40.50.2300">
    <property type="match status" value="1"/>
</dbReference>
<dbReference type="AlphaFoldDB" id="A0A7Z0I0H1"/>
<sequence length="211" mass="22720">MTRAPQTPRRPLVPDLGGKRAVILHRPNPTLDALARQLAKIGLQVSDCWPDLPAAAATADYVFFDADMGHDEQFPWARGAAPMPLIALIGSEAPGRVAWAMAQGACGQILKPVGDGGVYSALLIARQVFDERAALNGRIAGLEQRLGARQTIVQAVALLGLHEYGEGHAYNRLRQLAMVWRVPIEDAAERIVAHGRDPAEDAAAAARNCRR</sequence>
<dbReference type="InterPro" id="IPR011006">
    <property type="entry name" value="CheY-like_superfamily"/>
</dbReference>
<dbReference type="SMART" id="SM01012">
    <property type="entry name" value="ANTAR"/>
    <property type="match status" value="1"/>
</dbReference>
<dbReference type="RefSeq" id="WP_179906085.1">
    <property type="nucleotide sequence ID" value="NZ_JACBXS010000018.1"/>
</dbReference>
<dbReference type="InterPro" id="IPR036388">
    <property type="entry name" value="WH-like_DNA-bd_sf"/>
</dbReference>
<dbReference type="Gene3D" id="1.10.10.10">
    <property type="entry name" value="Winged helix-like DNA-binding domain superfamily/Winged helix DNA-binding domain"/>
    <property type="match status" value="1"/>
</dbReference>
<dbReference type="EMBL" id="JACBXS010000018">
    <property type="protein sequence ID" value="NYS25382.1"/>
    <property type="molecule type" value="Genomic_DNA"/>
</dbReference>
<proteinExistence type="predicted"/>
<dbReference type="PROSITE" id="PS50921">
    <property type="entry name" value="ANTAR"/>
    <property type="match status" value="1"/>
</dbReference>
<reference evidence="2 3" key="1">
    <citation type="journal article" date="2000" name="Arch. Microbiol.">
        <title>Rhodobaca bogoriensis gen. nov. and sp. nov., an alkaliphilic purple nonsulfur bacterium from African Rift Valley soda lakes.</title>
        <authorList>
            <person name="Milford A.D."/>
            <person name="Achenbach L.A."/>
            <person name="Jung D.O."/>
            <person name="Madigan M.T."/>
        </authorList>
    </citation>
    <scope>NUCLEOTIDE SEQUENCE [LARGE SCALE GENOMIC DNA]</scope>
    <source>
        <strain evidence="2 3">2376</strain>
    </source>
</reference>
<organism evidence="2 3">
    <name type="scientific">Rhabdonatronobacter sediminivivens</name>
    <dbReference type="NCBI Taxonomy" id="2743469"/>
    <lineage>
        <taxon>Bacteria</taxon>
        <taxon>Pseudomonadati</taxon>
        <taxon>Pseudomonadota</taxon>
        <taxon>Alphaproteobacteria</taxon>
        <taxon>Rhodobacterales</taxon>
        <taxon>Paracoccaceae</taxon>
        <taxon>Rhabdonatronobacter</taxon>
    </lineage>
</organism>
<dbReference type="GO" id="GO:0003723">
    <property type="term" value="F:RNA binding"/>
    <property type="evidence" value="ECO:0007669"/>
    <property type="project" value="InterPro"/>
</dbReference>
<evidence type="ECO:0000313" key="2">
    <source>
        <dbReference type="EMBL" id="NYS25382.1"/>
    </source>
</evidence>
<dbReference type="SUPFAM" id="SSF52172">
    <property type="entry name" value="CheY-like"/>
    <property type="match status" value="1"/>
</dbReference>